<evidence type="ECO:0000259" key="3">
    <source>
        <dbReference type="Pfam" id="PF15067"/>
    </source>
</evidence>
<feature type="domain" description="FAM124" evidence="3">
    <location>
        <begin position="75"/>
        <end position="220"/>
    </location>
</feature>
<dbReference type="AlphaFoldDB" id="A0A8C4N5F3"/>
<dbReference type="PANTHER" id="PTHR14715:SF6">
    <property type="entry name" value="FAM124 DOMAIN-CONTAINING PROTEIN"/>
    <property type="match status" value="1"/>
</dbReference>
<accession>A0A8C4N5F3</accession>
<evidence type="ECO:0000313" key="4">
    <source>
        <dbReference type="Ensembl" id="ENSEBUP00000001138.1"/>
    </source>
</evidence>
<name>A0A8C4N5F3_EPTBU</name>
<dbReference type="InterPro" id="IPR029380">
    <property type="entry name" value="FAM124"/>
</dbReference>
<feature type="compositionally biased region" description="Basic and acidic residues" evidence="2">
    <location>
        <begin position="322"/>
        <end position="338"/>
    </location>
</feature>
<proteinExistence type="inferred from homology"/>
<dbReference type="InterPro" id="IPR046365">
    <property type="entry name" value="FAM124_dom"/>
</dbReference>
<evidence type="ECO:0000313" key="5">
    <source>
        <dbReference type="Proteomes" id="UP000694388"/>
    </source>
</evidence>
<feature type="compositionally biased region" description="Basic and acidic residues" evidence="2">
    <location>
        <begin position="278"/>
        <end position="293"/>
    </location>
</feature>
<sequence length="389" mass="43264">MSAKPTGDGPGVEESDKNLDGATGGGRACNRDRYRREDRVRVGQRVDEHGRDPSANPSYMYGSNEEAILDPYRLSLHLIAGFGEGITLQHAVDRLFDHLSTGFRPICVAESHRHQHHHRRPRRTRKPRTGYPPLHVQVFLMPKELGMSCRLLSRPPWRLRHWHLPPGAPQRGIRIYTLSDLPAPLWSVVEAQGGHPMLRFVVNASHDTFSAACRLYTKLLLLGGESRDLGLLGNEEAIRSIAALNNIAELNESMVDEKIAGNYSQEYTRRFTGLNAESKKKSNILDRQHDGQRNNRHGGSNSSTLMNDHVKACGQLNGVGKADGDGSDRRLAGDEGCRKSCGLSPSRDRTSQPSQDGSEWSTFASGFEGELEFPITFIIDLIHPVKITE</sequence>
<feature type="compositionally biased region" description="Basic and acidic residues" evidence="2">
    <location>
        <begin position="29"/>
        <end position="52"/>
    </location>
</feature>
<feature type="region of interest" description="Disordered" evidence="2">
    <location>
        <begin position="1"/>
        <end position="59"/>
    </location>
</feature>
<reference evidence="4" key="2">
    <citation type="submission" date="2025-09" db="UniProtKB">
        <authorList>
            <consortium name="Ensembl"/>
        </authorList>
    </citation>
    <scope>IDENTIFICATION</scope>
</reference>
<protein>
    <recommendedName>
        <fullName evidence="3">FAM124 domain-containing protein</fullName>
    </recommendedName>
</protein>
<feature type="compositionally biased region" description="Polar residues" evidence="2">
    <location>
        <begin position="351"/>
        <end position="362"/>
    </location>
</feature>
<evidence type="ECO:0000256" key="1">
    <source>
        <dbReference type="ARBA" id="ARBA00006440"/>
    </source>
</evidence>
<feature type="region of interest" description="Disordered" evidence="2">
    <location>
        <begin position="319"/>
        <end position="362"/>
    </location>
</feature>
<dbReference type="Proteomes" id="UP000694388">
    <property type="component" value="Unplaced"/>
</dbReference>
<feature type="compositionally biased region" description="Polar residues" evidence="2">
    <location>
        <begin position="297"/>
        <end position="306"/>
    </location>
</feature>
<comment type="similarity">
    <text evidence="1">Belongs to the FAM124 family.</text>
</comment>
<dbReference type="PANTHER" id="PTHR14715">
    <property type="entry name" value="FAM124 DOMAIN-CONTAINING PROTEIN-RELATED"/>
    <property type="match status" value="1"/>
</dbReference>
<dbReference type="Ensembl" id="ENSEBUT00000001456.1">
    <property type="protein sequence ID" value="ENSEBUP00000001138.1"/>
    <property type="gene ID" value="ENSEBUG00000001065.1"/>
</dbReference>
<feature type="region of interest" description="Disordered" evidence="2">
    <location>
        <begin position="278"/>
        <end position="307"/>
    </location>
</feature>
<dbReference type="Pfam" id="PF15067">
    <property type="entry name" value="FAM124"/>
    <property type="match status" value="1"/>
</dbReference>
<evidence type="ECO:0000256" key="2">
    <source>
        <dbReference type="SAM" id="MobiDB-lite"/>
    </source>
</evidence>
<reference evidence="4" key="1">
    <citation type="submission" date="2025-08" db="UniProtKB">
        <authorList>
            <consortium name="Ensembl"/>
        </authorList>
    </citation>
    <scope>IDENTIFICATION</scope>
</reference>
<keyword evidence="5" id="KW-1185">Reference proteome</keyword>
<organism evidence="4 5">
    <name type="scientific">Eptatretus burgeri</name>
    <name type="common">Inshore hagfish</name>
    <dbReference type="NCBI Taxonomy" id="7764"/>
    <lineage>
        <taxon>Eukaryota</taxon>
        <taxon>Metazoa</taxon>
        <taxon>Chordata</taxon>
        <taxon>Craniata</taxon>
        <taxon>Vertebrata</taxon>
        <taxon>Cyclostomata</taxon>
        <taxon>Myxini</taxon>
        <taxon>Myxiniformes</taxon>
        <taxon>Myxinidae</taxon>
        <taxon>Eptatretinae</taxon>
        <taxon>Eptatretus</taxon>
    </lineage>
</organism>